<evidence type="ECO:0000256" key="1">
    <source>
        <dbReference type="ARBA" id="ARBA00022679"/>
    </source>
</evidence>
<accession>A0A7Z2T642</accession>
<dbReference type="Proteomes" id="UP000464262">
    <property type="component" value="Chromosome 2"/>
</dbReference>
<evidence type="ECO:0000259" key="3">
    <source>
        <dbReference type="PROSITE" id="PS51186"/>
    </source>
</evidence>
<dbReference type="InterPro" id="IPR000182">
    <property type="entry name" value="GNAT_dom"/>
</dbReference>
<gene>
    <name evidence="4" type="ORF">GT360_16235</name>
</gene>
<keyword evidence="2" id="KW-0012">Acyltransferase</keyword>
<dbReference type="InterPro" id="IPR016181">
    <property type="entry name" value="Acyl_CoA_acyltransferase"/>
</dbReference>
<dbReference type="PANTHER" id="PTHR43800:SF1">
    <property type="entry name" value="PEPTIDYL-LYSINE N-ACETYLTRANSFERASE YJAB"/>
    <property type="match status" value="1"/>
</dbReference>
<reference evidence="4 5" key="1">
    <citation type="submission" date="2020-01" db="EMBL/GenBank/DDBJ databases">
        <title>Whole genome and functional gene identification of agarase of Vibrio HN897.</title>
        <authorList>
            <person name="Liu Y."/>
            <person name="Zhao Z."/>
        </authorList>
    </citation>
    <scope>NUCLEOTIDE SEQUENCE [LARGE SCALE GENOMIC DNA]</scope>
    <source>
        <strain evidence="4 5">HN897</strain>
    </source>
</reference>
<organism evidence="4 5">
    <name type="scientific">Vibrio astriarenae</name>
    <dbReference type="NCBI Taxonomy" id="1481923"/>
    <lineage>
        <taxon>Bacteria</taxon>
        <taxon>Pseudomonadati</taxon>
        <taxon>Pseudomonadota</taxon>
        <taxon>Gammaproteobacteria</taxon>
        <taxon>Vibrionales</taxon>
        <taxon>Vibrionaceae</taxon>
        <taxon>Vibrio</taxon>
    </lineage>
</organism>
<dbReference type="SUPFAM" id="SSF55729">
    <property type="entry name" value="Acyl-CoA N-acyltransferases (Nat)"/>
    <property type="match status" value="1"/>
</dbReference>
<dbReference type="Gene3D" id="3.40.630.30">
    <property type="match status" value="1"/>
</dbReference>
<name>A0A7Z2T642_9VIBR</name>
<dbReference type="RefSeq" id="WP_164650009.1">
    <property type="nucleotide sequence ID" value="NZ_CP047476.1"/>
</dbReference>
<dbReference type="GO" id="GO:0016747">
    <property type="term" value="F:acyltransferase activity, transferring groups other than amino-acyl groups"/>
    <property type="evidence" value="ECO:0007669"/>
    <property type="project" value="InterPro"/>
</dbReference>
<dbReference type="EMBL" id="CP047476">
    <property type="protein sequence ID" value="QIA65109.1"/>
    <property type="molecule type" value="Genomic_DNA"/>
</dbReference>
<keyword evidence="5" id="KW-1185">Reference proteome</keyword>
<evidence type="ECO:0000313" key="4">
    <source>
        <dbReference type="EMBL" id="QIA65109.1"/>
    </source>
</evidence>
<evidence type="ECO:0000313" key="5">
    <source>
        <dbReference type="Proteomes" id="UP000464262"/>
    </source>
</evidence>
<sequence length="143" mass="16067">MIVENVLPEHYAEMLDVWENSVRATHDFITEEDIEFFKPIIIEQAFPAVTLKCVKDESGSIVGFVGVHEAKVEMLFISSEARGRGVGKVLLRYAIQQLGAMEVDVNEQNPQAAGFYKHMGFKVVSRSPIDDMGKPFPILHMTL</sequence>
<evidence type="ECO:0000256" key="2">
    <source>
        <dbReference type="ARBA" id="ARBA00023315"/>
    </source>
</evidence>
<protein>
    <submittedName>
        <fullName evidence="4">GNAT family N-acetyltransferase</fullName>
    </submittedName>
</protein>
<keyword evidence="1 4" id="KW-0808">Transferase</keyword>
<dbReference type="KEGG" id="vas:GT360_16235"/>
<proteinExistence type="predicted"/>
<dbReference type="PANTHER" id="PTHR43800">
    <property type="entry name" value="PEPTIDYL-LYSINE N-ACETYLTRANSFERASE YJAB"/>
    <property type="match status" value="1"/>
</dbReference>
<dbReference type="CDD" id="cd04301">
    <property type="entry name" value="NAT_SF"/>
    <property type="match status" value="1"/>
</dbReference>
<dbReference type="Pfam" id="PF13673">
    <property type="entry name" value="Acetyltransf_10"/>
    <property type="match status" value="1"/>
</dbReference>
<dbReference type="AlphaFoldDB" id="A0A7Z2T642"/>
<feature type="domain" description="N-acetyltransferase" evidence="3">
    <location>
        <begin position="1"/>
        <end position="137"/>
    </location>
</feature>
<dbReference type="PROSITE" id="PS51186">
    <property type="entry name" value="GNAT"/>
    <property type="match status" value="1"/>
</dbReference>